<gene>
    <name evidence="2" type="ORF">CCMP2556_LOCUS1657</name>
</gene>
<feature type="region of interest" description="Disordered" evidence="1">
    <location>
        <begin position="9"/>
        <end position="42"/>
    </location>
</feature>
<comment type="caution">
    <text evidence="2">The sequence shown here is derived from an EMBL/GenBank/DDBJ whole genome shotgun (WGS) entry which is preliminary data.</text>
</comment>
<protein>
    <submittedName>
        <fullName evidence="2">Uncharacterized protein</fullName>
    </submittedName>
</protein>
<accession>A0ABP0HIR2</accession>
<evidence type="ECO:0000313" key="2">
    <source>
        <dbReference type="EMBL" id="CAK8989406.1"/>
    </source>
</evidence>
<proteinExistence type="predicted"/>
<dbReference type="Proteomes" id="UP001642484">
    <property type="component" value="Unassembled WGS sequence"/>
</dbReference>
<dbReference type="EMBL" id="CAXAMN010000558">
    <property type="protein sequence ID" value="CAK8989406.1"/>
    <property type="molecule type" value="Genomic_DNA"/>
</dbReference>
<feature type="compositionally biased region" description="Basic residues" evidence="1">
    <location>
        <begin position="10"/>
        <end position="32"/>
    </location>
</feature>
<name>A0ABP0HIR2_9DINO</name>
<sequence length="125" mass="14254">MPFCMASWKNKQKHSWLQKDMHKKNSGMHHPHPRNEKTTPQGCCPPSLLHSARSACPFSPSPWSFDPESGREAARSRLRTFWTRRHGCGRAVSPPAHYNPLQTGDPLNCPGWCIKATDPLGRRWN</sequence>
<evidence type="ECO:0000256" key="1">
    <source>
        <dbReference type="SAM" id="MobiDB-lite"/>
    </source>
</evidence>
<reference evidence="2 3" key="1">
    <citation type="submission" date="2024-02" db="EMBL/GenBank/DDBJ databases">
        <authorList>
            <person name="Chen Y."/>
            <person name="Shah S."/>
            <person name="Dougan E. K."/>
            <person name="Thang M."/>
            <person name="Chan C."/>
        </authorList>
    </citation>
    <scope>NUCLEOTIDE SEQUENCE [LARGE SCALE GENOMIC DNA]</scope>
</reference>
<evidence type="ECO:0000313" key="3">
    <source>
        <dbReference type="Proteomes" id="UP001642484"/>
    </source>
</evidence>
<keyword evidence="3" id="KW-1185">Reference proteome</keyword>
<organism evidence="2 3">
    <name type="scientific">Durusdinium trenchii</name>
    <dbReference type="NCBI Taxonomy" id="1381693"/>
    <lineage>
        <taxon>Eukaryota</taxon>
        <taxon>Sar</taxon>
        <taxon>Alveolata</taxon>
        <taxon>Dinophyceae</taxon>
        <taxon>Suessiales</taxon>
        <taxon>Symbiodiniaceae</taxon>
        <taxon>Durusdinium</taxon>
    </lineage>
</organism>